<accession>A0A9P4MJM3</accession>
<dbReference type="InterPro" id="IPR000086">
    <property type="entry name" value="NUDIX_hydrolase_dom"/>
</dbReference>
<feature type="domain" description="Nudix hydrolase" evidence="2">
    <location>
        <begin position="16"/>
        <end position="168"/>
    </location>
</feature>
<dbReference type="GO" id="GO:0016787">
    <property type="term" value="F:hydrolase activity"/>
    <property type="evidence" value="ECO:0007669"/>
    <property type="project" value="UniProtKB-KW"/>
</dbReference>
<evidence type="ECO:0000256" key="1">
    <source>
        <dbReference type="ARBA" id="ARBA00022801"/>
    </source>
</evidence>
<dbReference type="Pfam" id="PF00293">
    <property type="entry name" value="NUDIX"/>
    <property type="match status" value="1"/>
</dbReference>
<evidence type="ECO:0000313" key="3">
    <source>
        <dbReference type="EMBL" id="KAF2149951.1"/>
    </source>
</evidence>
<dbReference type="EMBL" id="ML996090">
    <property type="protein sequence ID" value="KAF2149951.1"/>
    <property type="molecule type" value="Genomic_DNA"/>
</dbReference>
<dbReference type="Gene3D" id="3.90.79.10">
    <property type="entry name" value="Nucleoside Triphosphate Pyrophosphohydrolase"/>
    <property type="match status" value="1"/>
</dbReference>
<dbReference type="PROSITE" id="PS00893">
    <property type="entry name" value="NUDIX_BOX"/>
    <property type="match status" value="1"/>
</dbReference>
<organism evidence="3 4">
    <name type="scientific">Myriangium duriaei CBS 260.36</name>
    <dbReference type="NCBI Taxonomy" id="1168546"/>
    <lineage>
        <taxon>Eukaryota</taxon>
        <taxon>Fungi</taxon>
        <taxon>Dikarya</taxon>
        <taxon>Ascomycota</taxon>
        <taxon>Pezizomycotina</taxon>
        <taxon>Dothideomycetes</taxon>
        <taxon>Dothideomycetidae</taxon>
        <taxon>Myriangiales</taxon>
        <taxon>Myriangiaceae</taxon>
        <taxon>Myriangium</taxon>
    </lineage>
</organism>
<protein>
    <recommendedName>
        <fullName evidence="2">Nudix hydrolase domain-containing protein</fullName>
    </recommendedName>
</protein>
<evidence type="ECO:0000313" key="4">
    <source>
        <dbReference type="Proteomes" id="UP000799439"/>
    </source>
</evidence>
<comment type="caution">
    <text evidence="3">The sequence shown here is derived from an EMBL/GenBank/DDBJ whole genome shotgun (WGS) entry which is preliminary data.</text>
</comment>
<dbReference type="PROSITE" id="PS51462">
    <property type="entry name" value="NUDIX"/>
    <property type="match status" value="1"/>
</dbReference>
<dbReference type="SUPFAM" id="SSF55811">
    <property type="entry name" value="Nudix"/>
    <property type="match status" value="1"/>
</dbReference>
<dbReference type="Proteomes" id="UP000799439">
    <property type="component" value="Unassembled WGS sequence"/>
</dbReference>
<evidence type="ECO:0000259" key="2">
    <source>
        <dbReference type="PROSITE" id="PS51462"/>
    </source>
</evidence>
<dbReference type="InterPro" id="IPR015797">
    <property type="entry name" value="NUDIX_hydrolase-like_dom_sf"/>
</dbReference>
<keyword evidence="4" id="KW-1185">Reference proteome</keyword>
<gene>
    <name evidence="3" type="ORF">K461DRAFT_281196</name>
</gene>
<dbReference type="AlphaFoldDB" id="A0A9P4MJM3"/>
<keyword evidence="1" id="KW-0378">Hydrolase</keyword>
<proteinExistence type="predicted"/>
<reference evidence="3" key="1">
    <citation type="journal article" date="2020" name="Stud. Mycol.">
        <title>101 Dothideomycetes genomes: a test case for predicting lifestyles and emergence of pathogens.</title>
        <authorList>
            <person name="Haridas S."/>
            <person name="Albert R."/>
            <person name="Binder M."/>
            <person name="Bloem J."/>
            <person name="Labutti K."/>
            <person name="Salamov A."/>
            <person name="Andreopoulos B."/>
            <person name="Baker S."/>
            <person name="Barry K."/>
            <person name="Bills G."/>
            <person name="Bluhm B."/>
            <person name="Cannon C."/>
            <person name="Castanera R."/>
            <person name="Culley D."/>
            <person name="Daum C."/>
            <person name="Ezra D."/>
            <person name="Gonzalez J."/>
            <person name="Henrissat B."/>
            <person name="Kuo A."/>
            <person name="Liang C."/>
            <person name="Lipzen A."/>
            <person name="Lutzoni F."/>
            <person name="Magnuson J."/>
            <person name="Mondo S."/>
            <person name="Nolan M."/>
            <person name="Ohm R."/>
            <person name="Pangilinan J."/>
            <person name="Park H.-J."/>
            <person name="Ramirez L."/>
            <person name="Alfaro M."/>
            <person name="Sun H."/>
            <person name="Tritt A."/>
            <person name="Yoshinaga Y."/>
            <person name="Zwiers L.-H."/>
            <person name="Turgeon B."/>
            <person name="Goodwin S."/>
            <person name="Spatafora J."/>
            <person name="Crous P."/>
            <person name="Grigoriev I."/>
        </authorList>
    </citation>
    <scope>NUCLEOTIDE SEQUENCE</scope>
    <source>
        <strain evidence="3">CBS 260.36</strain>
    </source>
</reference>
<sequence>MPRSSAPVVANFASSEVVFAAGSAIFHLATGRVVLCRAGDDGGWFLPKGRRDAGEELGITAIREGFEESGYRCRLLPLPVAHRQPRAADDDQVFYAEPLWTQLVPVRRGIQYMCCWYAAETLTEEGERATNVVALGEAGTERQLKESKRFAAPTVWEKGLTVGERKTQDQRAGGTYEPLRHEGTGVDEEEATYQSFLVDVEEARRRLKGSIQEDVVRRAWEAVLLREKLEQEAGWEDDEGGGG</sequence>
<name>A0A9P4MJM3_9PEZI</name>
<dbReference type="InterPro" id="IPR020084">
    <property type="entry name" value="NUDIX_hydrolase_CS"/>
</dbReference>
<dbReference type="OrthoDB" id="10259236at2759"/>